<dbReference type="InterPro" id="IPR001007">
    <property type="entry name" value="VWF_dom"/>
</dbReference>
<dbReference type="SUPFAM" id="SSF57603">
    <property type="entry name" value="FnI-like domain"/>
    <property type="match status" value="1"/>
</dbReference>
<accession>A0ABV0N1Z8</accession>
<proteinExistence type="predicted"/>
<dbReference type="PANTHER" id="PTHR46439">
    <property type="entry name" value="CYSTEINE-RICH MOTOR NEURON 1 PROTEIN"/>
    <property type="match status" value="1"/>
</dbReference>
<evidence type="ECO:0000313" key="2">
    <source>
        <dbReference type="EMBL" id="MEQ2165422.1"/>
    </source>
</evidence>
<organism evidence="2 3">
    <name type="scientific">Goodea atripinnis</name>
    <dbReference type="NCBI Taxonomy" id="208336"/>
    <lineage>
        <taxon>Eukaryota</taxon>
        <taxon>Metazoa</taxon>
        <taxon>Chordata</taxon>
        <taxon>Craniata</taxon>
        <taxon>Vertebrata</taxon>
        <taxon>Euteleostomi</taxon>
        <taxon>Actinopterygii</taxon>
        <taxon>Neopterygii</taxon>
        <taxon>Teleostei</taxon>
        <taxon>Neoteleostei</taxon>
        <taxon>Acanthomorphata</taxon>
        <taxon>Ovalentaria</taxon>
        <taxon>Atherinomorphae</taxon>
        <taxon>Cyprinodontiformes</taxon>
        <taxon>Goodeidae</taxon>
        <taxon>Goodea</taxon>
    </lineage>
</organism>
<reference evidence="2 3" key="1">
    <citation type="submission" date="2021-06" db="EMBL/GenBank/DDBJ databases">
        <authorList>
            <person name="Palmer J.M."/>
        </authorList>
    </citation>
    <scope>NUCLEOTIDE SEQUENCE [LARGE SCALE GENOMIC DNA]</scope>
    <source>
        <strain evidence="2 3">GA_2019</strain>
        <tissue evidence="2">Muscle</tissue>
    </source>
</reference>
<feature type="domain" description="VWFC" evidence="1">
    <location>
        <begin position="54"/>
        <end position="112"/>
    </location>
</feature>
<dbReference type="InterPro" id="IPR052624">
    <property type="entry name" value="CRIM1"/>
</dbReference>
<dbReference type="PROSITE" id="PS50184">
    <property type="entry name" value="VWFC_2"/>
    <property type="match status" value="1"/>
</dbReference>
<sequence>MGTIVCEEVMCEDIGGCQKTVIPDGECCPVCLTVATTFTPSTDPATAADEKKAESCTVDGKVYHHNKIWKSAPCHVCVCDNGVTICDDIQCEALTNCEKVVTPEGECCPVCDSYASASKRIGETAFPDGRLNCKPQ</sequence>
<evidence type="ECO:0000313" key="3">
    <source>
        <dbReference type="Proteomes" id="UP001476798"/>
    </source>
</evidence>
<keyword evidence="3" id="KW-1185">Reference proteome</keyword>
<name>A0ABV0N1Z8_9TELE</name>
<dbReference type="Pfam" id="PF00093">
    <property type="entry name" value="VWC"/>
    <property type="match status" value="1"/>
</dbReference>
<protein>
    <recommendedName>
        <fullName evidence="1">VWFC domain-containing protein</fullName>
    </recommendedName>
</protein>
<evidence type="ECO:0000259" key="1">
    <source>
        <dbReference type="PROSITE" id="PS50184"/>
    </source>
</evidence>
<dbReference type="SMART" id="SM00214">
    <property type="entry name" value="VWC"/>
    <property type="match status" value="1"/>
</dbReference>
<dbReference type="PROSITE" id="PS01208">
    <property type="entry name" value="VWFC_1"/>
    <property type="match status" value="1"/>
</dbReference>
<dbReference type="EMBL" id="JAHRIO010021307">
    <property type="protein sequence ID" value="MEQ2165422.1"/>
    <property type="molecule type" value="Genomic_DNA"/>
</dbReference>
<comment type="caution">
    <text evidence="2">The sequence shown here is derived from an EMBL/GenBank/DDBJ whole genome shotgun (WGS) entry which is preliminary data.</text>
</comment>
<dbReference type="Gene3D" id="6.20.200.20">
    <property type="match status" value="1"/>
</dbReference>
<gene>
    <name evidence="2" type="ORF">GOODEAATRI_016758</name>
</gene>
<dbReference type="Proteomes" id="UP001476798">
    <property type="component" value="Unassembled WGS sequence"/>
</dbReference>